<name>A0A096LWE8_POEFO</name>
<evidence type="ECO:0000256" key="1">
    <source>
        <dbReference type="SAM" id="MobiDB-lite"/>
    </source>
</evidence>
<sequence length="368" mass="41085">MWLIFSIVCHSFSSLKLYNHISSCRYEQVSRLLEQQGELKGMLPSRQHKDPCCRASLDEIEAHQWLQGLDDALLSPEAPPHWVAGALSASSSSLCAPESGDLLAMRTPTQQAFPGTWQPSFGFSLRPAPAEEPPVGKNVPALQQICEEEEEEEDEEEREELRELEGEAEDGLECVEEGEELGNTEEEKVEEMQRENQDSGCVISDQPVSHRDETLSQTSEVTLASEVTPSSPAFRVSCCQLNISNRKKGQDEEMEPNNNTGKPPPLLPTPESCQSCISASSASLREKTEREEELNEKNESTAKSLAQNPQGNRDESVPRAEQGKRHSIRLRDRLFQFPLCEKALAFNIPSQNKPKILPLAQYNCCHVL</sequence>
<feature type="region of interest" description="Disordered" evidence="1">
    <location>
        <begin position="246"/>
        <end position="325"/>
    </location>
</feature>
<dbReference type="Proteomes" id="UP000028760">
    <property type="component" value="Unassembled WGS sequence"/>
</dbReference>
<feature type="compositionally biased region" description="Acidic residues" evidence="1">
    <location>
        <begin position="166"/>
        <end position="189"/>
    </location>
</feature>
<dbReference type="AlphaFoldDB" id="A0A096LWE8"/>
<dbReference type="GeneTree" id="ENSGT00940000165958"/>
<feature type="compositionally biased region" description="Polar residues" evidence="1">
    <location>
        <begin position="215"/>
        <end position="229"/>
    </location>
</feature>
<feature type="region of interest" description="Disordered" evidence="1">
    <location>
        <begin position="147"/>
        <end position="229"/>
    </location>
</feature>
<proteinExistence type="predicted"/>
<feature type="compositionally biased region" description="Basic and acidic residues" evidence="1">
    <location>
        <begin position="284"/>
        <end position="300"/>
    </location>
</feature>
<dbReference type="EMBL" id="AYCK01007448">
    <property type="status" value="NOT_ANNOTATED_CDS"/>
    <property type="molecule type" value="Genomic_DNA"/>
</dbReference>
<reference evidence="2" key="2">
    <citation type="submission" date="2025-08" db="UniProtKB">
        <authorList>
            <consortium name="Ensembl"/>
        </authorList>
    </citation>
    <scope>IDENTIFICATION</scope>
</reference>
<reference evidence="2" key="3">
    <citation type="submission" date="2025-09" db="UniProtKB">
        <authorList>
            <consortium name="Ensembl"/>
        </authorList>
    </citation>
    <scope>IDENTIFICATION</scope>
</reference>
<dbReference type="Ensembl" id="ENSPFOT00000029938.1">
    <property type="protein sequence ID" value="ENSPFOP00000023489.1"/>
    <property type="gene ID" value="ENSPFOG00000010882.2"/>
</dbReference>
<organism evidence="2 3">
    <name type="scientific">Poecilia formosa</name>
    <name type="common">Amazon molly</name>
    <name type="synonym">Limia formosa</name>
    <dbReference type="NCBI Taxonomy" id="48698"/>
    <lineage>
        <taxon>Eukaryota</taxon>
        <taxon>Metazoa</taxon>
        <taxon>Chordata</taxon>
        <taxon>Craniata</taxon>
        <taxon>Vertebrata</taxon>
        <taxon>Euteleostomi</taxon>
        <taxon>Actinopterygii</taxon>
        <taxon>Neopterygii</taxon>
        <taxon>Teleostei</taxon>
        <taxon>Neoteleostei</taxon>
        <taxon>Acanthomorphata</taxon>
        <taxon>Ovalentaria</taxon>
        <taxon>Atherinomorphae</taxon>
        <taxon>Cyprinodontiformes</taxon>
        <taxon>Poeciliidae</taxon>
        <taxon>Poeciliinae</taxon>
        <taxon>Poecilia</taxon>
    </lineage>
</organism>
<protein>
    <submittedName>
        <fullName evidence="2">SNF related kinase b</fullName>
    </submittedName>
</protein>
<feature type="compositionally biased region" description="Low complexity" evidence="1">
    <location>
        <begin position="272"/>
        <end position="283"/>
    </location>
</feature>
<evidence type="ECO:0000313" key="2">
    <source>
        <dbReference type="Ensembl" id="ENSPFOP00000023489.1"/>
    </source>
</evidence>
<accession>A0A096LWE8</accession>
<reference evidence="3" key="1">
    <citation type="submission" date="2013-10" db="EMBL/GenBank/DDBJ databases">
        <authorList>
            <person name="Schartl M."/>
            <person name="Warren W."/>
        </authorList>
    </citation>
    <scope>NUCLEOTIDE SEQUENCE [LARGE SCALE GENOMIC DNA]</scope>
    <source>
        <strain evidence="3">female</strain>
    </source>
</reference>
<keyword evidence="3" id="KW-1185">Reference proteome</keyword>
<feature type="compositionally biased region" description="Acidic residues" evidence="1">
    <location>
        <begin position="147"/>
        <end position="158"/>
    </location>
</feature>
<feature type="compositionally biased region" description="Basic and acidic residues" evidence="1">
    <location>
        <begin position="312"/>
        <end position="325"/>
    </location>
</feature>
<evidence type="ECO:0000313" key="3">
    <source>
        <dbReference type="Proteomes" id="UP000028760"/>
    </source>
</evidence>